<dbReference type="InterPro" id="IPR027351">
    <property type="entry name" value="(+)RNA_virus_helicase_core_dom"/>
</dbReference>
<protein>
    <recommendedName>
        <fullName evidence="1">(+)RNA virus helicase C-terminal domain-containing protein</fullName>
    </recommendedName>
</protein>
<evidence type="ECO:0000313" key="3">
    <source>
        <dbReference type="Proteomes" id="UP000032534"/>
    </source>
</evidence>
<dbReference type="Gene3D" id="3.40.50.300">
    <property type="entry name" value="P-loop containing nucleotide triphosphate hydrolases"/>
    <property type="match status" value="1"/>
</dbReference>
<dbReference type="InterPro" id="IPR027417">
    <property type="entry name" value="P-loop_NTPase"/>
</dbReference>
<sequence>MTKNDLSFEAKIFRLMSWGLSAKKAEDTLKKLEGNGKILIHGSVGSGKTRLLNELIRLRNNAESFEYYTIGHYNYELTNDNKDRLSKNGQGDFVVIDESANNADSLIKYLASNKCKCVIFTFATSSIQDIRNMDKKITAHTDIIISMDRNTIHSVRMITIHDRLLYKATEKFDNSKSDLYPYPYIRSEWMKVLSPAQKAAVQLAYMNYRLEDGGLGSWYQGDGEIMEMDIPDLLQLCAIGIEQNIPGYTFLYSWLITVRDEYLPLTSAYLSSLDDKPTSLYDADRLVKQYYSWNDRNDSFDKLLTYLDKGYLGIK</sequence>
<accession>A0A0D7WT82</accession>
<organism evidence="2 3">
    <name type="scientific">Paenibacillus terrae</name>
    <dbReference type="NCBI Taxonomy" id="159743"/>
    <lineage>
        <taxon>Bacteria</taxon>
        <taxon>Bacillati</taxon>
        <taxon>Bacillota</taxon>
        <taxon>Bacilli</taxon>
        <taxon>Bacillales</taxon>
        <taxon>Paenibacillaceae</taxon>
        <taxon>Paenibacillus</taxon>
    </lineage>
</organism>
<keyword evidence="3" id="KW-1185">Reference proteome</keyword>
<dbReference type="OrthoDB" id="10000866at2"/>
<evidence type="ECO:0000259" key="1">
    <source>
        <dbReference type="Pfam" id="PF01443"/>
    </source>
</evidence>
<name>A0A0D7WT82_9BACL</name>
<feature type="domain" description="(+)RNA virus helicase C-terminal" evidence="1">
    <location>
        <begin position="38"/>
        <end position="120"/>
    </location>
</feature>
<comment type="caution">
    <text evidence="2">The sequence shown here is derived from an EMBL/GenBank/DDBJ whole genome shotgun (WGS) entry which is preliminary data.</text>
</comment>
<dbReference type="SUPFAM" id="SSF52540">
    <property type="entry name" value="P-loop containing nucleoside triphosphate hydrolases"/>
    <property type="match status" value="1"/>
</dbReference>
<dbReference type="PATRIC" id="fig|159743.3.peg.6559"/>
<dbReference type="RefSeq" id="WP_044649463.1">
    <property type="nucleotide sequence ID" value="NZ_JTHP01000167.1"/>
</dbReference>
<gene>
    <name evidence="2" type="ORF">QD47_29425</name>
</gene>
<dbReference type="Proteomes" id="UP000032534">
    <property type="component" value="Unassembled WGS sequence"/>
</dbReference>
<proteinExistence type="predicted"/>
<dbReference type="Pfam" id="PF01443">
    <property type="entry name" value="Viral_helicase1"/>
    <property type="match status" value="1"/>
</dbReference>
<dbReference type="GO" id="GO:0005524">
    <property type="term" value="F:ATP binding"/>
    <property type="evidence" value="ECO:0007669"/>
    <property type="project" value="InterPro"/>
</dbReference>
<dbReference type="EMBL" id="JTHP01000167">
    <property type="protein sequence ID" value="KJD42234.1"/>
    <property type="molecule type" value="Genomic_DNA"/>
</dbReference>
<dbReference type="AlphaFoldDB" id="A0A0D7WT82"/>
<evidence type="ECO:0000313" key="2">
    <source>
        <dbReference type="EMBL" id="KJD42234.1"/>
    </source>
</evidence>
<reference evidence="2 3" key="1">
    <citation type="submission" date="2014-11" db="EMBL/GenBank/DDBJ databases">
        <title>Draft Genome Sequences of Paenibacillus polymyxa NRRL B-30509 and Paenibacillus terrae NRRL B-30644, Strains from a Poultry Environment that Produce Tridecaptin A and Paenicidins.</title>
        <authorList>
            <person name="van Belkum M.J."/>
            <person name="Lohans C.T."/>
            <person name="Vederas J.C."/>
        </authorList>
    </citation>
    <scope>NUCLEOTIDE SEQUENCE [LARGE SCALE GENOMIC DNA]</scope>
    <source>
        <strain evidence="2 3">NRRL B-30644</strain>
    </source>
</reference>